<evidence type="ECO:0000256" key="2">
    <source>
        <dbReference type="ARBA" id="ARBA00022485"/>
    </source>
</evidence>
<reference evidence="8 9" key="1">
    <citation type="submission" date="2018-04" db="EMBL/GenBank/DDBJ databases">
        <title>Cupriavidus necator CR12 genome sequencing and assembly.</title>
        <authorList>
            <person name="Ben Fekih I."/>
            <person name="Mazhar H.S."/>
            <person name="Bello S.K."/>
            <person name="Rensing C."/>
        </authorList>
    </citation>
    <scope>NUCLEOTIDE SEQUENCE [LARGE SCALE GENOMIC DNA]</scope>
    <source>
        <strain evidence="8 9">CR12</strain>
    </source>
</reference>
<evidence type="ECO:0000256" key="3">
    <source>
        <dbReference type="ARBA" id="ARBA00022723"/>
    </source>
</evidence>
<evidence type="ECO:0000256" key="5">
    <source>
        <dbReference type="ARBA" id="ARBA00023004"/>
    </source>
</evidence>
<keyword evidence="5" id="KW-0408">Iron</keyword>
<dbReference type="GO" id="GO:0051539">
    <property type="term" value="F:4 iron, 4 sulfur cluster binding"/>
    <property type="evidence" value="ECO:0007669"/>
    <property type="project" value="UniProtKB-KW"/>
</dbReference>
<dbReference type="Gene3D" id="4.10.490.10">
    <property type="entry name" value="High potential iron-sulphur protein"/>
    <property type="match status" value="1"/>
</dbReference>
<dbReference type="InterPro" id="IPR006311">
    <property type="entry name" value="TAT_signal"/>
</dbReference>
<accession>A0A367PPU3</accession>
<dbReference type="InterPro" id="IPR036369">
    <property type="entry name" value="HIPIP_sf"/>
</dbReference>
<comment type="caution">
    <text evidence="8">The sequence shown here is derived from an EMBL/GenBank/DDBJ whole genome shotgun (WGS) entry which is preliminary data.</text>
</comment>
<evidence type="ECO:0000256" key="6">
    <source>
        <dbReference type="ARBA" id="ARBA00023014"/>
    </source>
</evidence>
<dbReference type="InterPro" id="IPR000170">
    <property type="entry name" value="High_potential_FeS_prot"/>
</dbReference>
<evidence type="ECO:0000313" key="8">
    <source>
        <dbReference type="EMBL" id="RCJ09848.1"/>
    </source>
</evidence>
<gene>
    <name evidence="8" type="ORF">DDK22_04330</name>
</gene>
<organism evidence="8 9">
    <name type="scientific">Cupriavidus necator</name>
    <name type="common">Alcaligenes eutrophus</name>
    <name type="synonym">Ralstonia eutropha</name>
    <dbReference type="NCBI Taxonomy" id="106590"/>
    <lineage>
        <taxon>Bacteria</taxon>
        <taxon>Pseudomonadati</taxon>
        <taxon>Pseudomonadota</taxon>
        <taxon>Betaproteobacteria</taxon>
        <taxon>Burkholderiales</taxon>
        <taxon>Burkholderiaceae</taxon>
        <taxon>Cupriavidus</taxon>
    </lineage>
</organism>
<keyword evidence="1" id="KW-0813">Transport</keyword>
<evidence type="ECO:0000259" key="7">
    <source>
        <dbReference type="PROSITE" id="PS51373"/>
    </source>
</evidence>
<dbReference type="NCBIfam" id="TIGR01409">
    <property type="entry name" value="TAT_signal_seq"/>
    <property type="match status" value="1"/>
</dbReference>
<dbReference type="GO" id="GO:0046872">
    <property type="term" value="F:metal ion binding"/>
    <property type="evidence" value="ECO:0007669"/>
    <property type="project" value="UniProtKB-KW"/>
</dbReference>
<dbReference type="GO" id="GO:0009055">
    <property type="term" value="F:electron transfer activity"/>
    <property type="evidence" value="ECO:0007669"/>
    <property type="project" value="InterPro"/>
</dbReference>
<dbReference type="RefSeq" id="WP_114130870.1">
    <property type="nucleotide sequence ID" value="NZ_CP068435.1"/>
</dbReference>
<dbReference type="Pfam" id="PF01355">
    <property type="entry name" value="HIPIP"/>
    <property type="match status" value="1"/>
</dbReference>
<dbReference type="GO" id="GO:0019646">
    <property type="term" value="P:aerobic electron transport chain"/>
    <property type="evidence" value="ECO:0007669"/>
    <property type="project" value="InterPro"/>
</dbReference>
<protein>
    <submittedName>
        <fullName evidence="8">Iron permease</fullName>
    </submittedName>
</protein>
<keyword evidence="2" id="KW-0004">4Fe-4S</keyword>
<dbReference type="InterPro" id="IPR019546">
    <property type="entry name" value="TAT_signal_bac_arc"/>
</dbReference>
<dbReference type="PROSITE" id="PS51318">
    <property type="entry name" value="TAT"/>
    <property type="match status" value="1"/>
</dbReference>
<dbReference type="EMBL" id="QDHA01000008">
    <property type="protein sequence ID" value="RCJ09848.1"/>
    <property type="molecule type" value="Genomic_DNA"/>
</dbReference>
<evidence type="ECO:0000313" key="9">
    <source>
        <dbReference type="Proteomes" id="UP000253501"/>
    </source>
</evidence>
<evidence type="ECO:0000256" key="1">
    <source>
        <dbReference type="ARBA" id="ARBA00022448"/>
    </source>
</evidence>
<proteinExistence type="predicted"/>
<evidence type="ECO:0000256" key="4">
    <source>
        <dbReference type="ARBA" id="ARBA00022982"/>
    </source>
</evidence>
<dbReference type="AlphaFoldDB" id="A0A367PPU3"/>
<dbReference type="SUPFAM" id="SSF57652">
    <property type="entry name" value="HIPIP (high potential iron protein)"/>
    <property type="match status" value="1"/>
</dbReference>
<dbReference type="PROSITE" id="PS51373">
    <property type="entry name" value="HIPIP"/>
    <property type="match status" value="1"/>
</dbReference>
<feature type="domain" description="High potential iron-sulfur proteins family profile" evidence="7">
    <location>
        <begin position="27"/>
        <end position="104"/>
    </location>
</feature>
<sequence length="104" mass="11085">MTTRRTFLKGISGVVAAAVGGIESPANAQAGKLDENDPQAVSLGYKHETTKVDKAKFPKHEASQKCSNCQLFQGKASDAWGPCPIFGNKQVAANGWCNSYVKKV</sequence>
<keyword evidence="4" id="KW-0249">Electron transport</keyword>
<name>A0A367PPU3_CUPNE</name>
<keyword evidence="3" id="KW-0479">Metal-binding</keyword>
<dbReference type="Proteomes" id="UP000253501">
    <property type="component" value="Unassembled WGS sequence"/>
</dbReference>
<keyword evidence="6" id="KW-0411">Iron-sulfur</keyword>